<gene>
    <name evidence="3" type="ORF">UR63_C0020G0027</name>
</gene>
<comment type="caution">
    <text evidence="3">The sequence shown here is derived from an EMBL/GenBank/DDBJ whole genome shotgun (WGS) entry which is preliminary data.</text>
</comment>
<organism evidence="3 4">
    <name type="scientific">Candidatus Roizmanbacteria bacterium GW2011_GWC2_35_12</name>
    <dbReference type="NCBI Taxonomy" id="1618485"/>
    <lineage>
        <taxon>Bacteria</taxon>
        <taxon>Candidatus Roizmaniibacteriota</taxon>
    </lineage>
</organism>
<dbReference type="Pfam" id="PF00293">
    <property type="entry name" value="NUDIX"/>
    <property type="match status" value="1"/>
</dbReference>
<evidence type="ECO:0000259" key="2">
    <source>
        <dbReference type="PROSITE" id="PS51462"/>
    </source>
</evidence>
<dbReference type="Proteomes" id="UP000034127">
    <property type="component" value="Unassembled WGS sequence"/>
</dbReference>
<dbReference type="PANTHER" id="PTHR43736:SF1">
    <property type="entry name" value="DIHYDRONEOPTERIN TRIPHOSPHATE DIPHOSPHATASE"/>
    <property type="match status" value="1"/>
</dbReference>
<dbReference type="PROSITE" id="PS00893">
    <property type="entry name" value="NUDIX_BOX"/>
    <property type="match status" value="1"/>
</dbReference>
<reference evidence="3 4" key="1">
    <citation type="journal article" date="2015" name="Nature">
        <title>rRNA introns, odd ribosomes, and small enigmatic genomes across a large radiation of phyla.</title>
        <authorList>
            <person name="Brown C.T."/>
            <person name="Hug L.A."/>
            <person name="Thomas B.C."/>
            <person name="Sharon I."/>
            <person name="Castelle C.J."/>
            <person name="Singh A."/>
            <person name="Wilkins M.J."/>
            <person name="Williams K.H."/>
            <person name="Banfield J.F."/>
        </authorList>
    </citation>
    <scope>NUCLEOTIDE SEQUENCE [LARGE SCALE GENOMIC DNA]</scope>
</reference>
<feature type="domain" description="Nudix hydrolase" evidence="2">
    <location>
        <begin position="4"/>
        <end position="138"/>
    </location>
</feature>
<dbReference type="SUPFAM" id="SSF55811">
    <property type="entry name" value="Nudix"/>
    <property type="match status" value="1"/>
</dbReference>
<dbReference type="AlphaFoldDB" id="A0A0G0DVX9"/>
<sequence>MILMKNRNISITLECFIKKEDKYLMLHRHKDKKIMPGILMAPGGHREFNEGLFEAARREVMEETGLTIKNLRVRAIGNAYLKDLDKEFYFHMIVSDYSNGVLRQNVDDGEFVWMTKEEILNKSNLLEELKRILPRILSDETEILSYKAIYESGNRMTFFQIESKA</sequence>
<evidence type="ECO:0000256" key="1">
    <source>
        <dbReference type="ARBA" id="ARBA00022801"/>
    </source>
</evidence>
<proteinExistence type="predicted"/>
<name>A0A0G0DVX9_9BACT</name>
<dbReference type="InterPro" id="IPR000086">
    <property type="entry name" value="NUDIX_hydrolase_dom"/>
</dbReference>
<dbReference type="PANTHER" id="PTHR43736">
    <property type="entry name" value="ADP-RIBOSE PYROPHOSPHATASE"/>
    <property type="match status" value="1"/>
</dbReference>
<keyword evidence="1" id="KW-0378">Hydrolase</keyword>
<dbReference type="InterPro" id="IPR015797">
    <property type="entry name" value="NUDIX_hydrolase-like_dom_sf"/>
</dbReference>
<evidence type="ECO:0000313" key="4">
    <source>
        <dbReference type="Proteomes" id="UP000034127"/>
    </source>
</evidence>
<accession>A0A0G0DVX9</accession>
<dbReference type="EMBL" id="LBPX01000020">
    <property type="protein sequence ID" value="KKP67155.1"/>
    <property type="molecule type" value="Genomic_DNA"/>
</dbReference>
<dbReference type="GO" id="GO:0016787">
    <property type="term" value="F:hydrolase activity"/>
    <property type="evidence" value="ECO:0007669"/>
    <property type="project" value="UniProtKB-KW"/>
</dbReference>
<dbReference type="InterPro" id="IPR020084">
    <property type="entry name" value="NUDIX_hydrolase_CS"/>
</dbReference>
<evidence type="ECO:0000313" key="3">
    <source>
        <dbReference type="EMBL" id="KKP67155.1"/>
    </source>
</evidence>
<dbReference type="Gene3D" id="3.90.79.10">
    <property type="entry name" value="Nucleoside Triphosphate Pyrophosphohydrolase"/>
    <property type="match status" value="1"/>
</dbReference>
<dbReference type="PROSITE" id="PS51462">
    <property type="entry name" value="NUDIX"/>
    <property type="match status" value="1"/>
</dbReference>
<protein>
    <submittedName>
        <fullName evidence="3">ADP-ribose pyrophosphatase</fullName>
    </submittedName>
</protein>